<comment type="caution">
    <text evidence="3">The sequence shown here is derived from an EMBL/GenBank/DDBJ whole genome shotgun (WGS) entry which is preliminary data.</text>
</comment>
<dbReference type="AlphaFoldDB" id="A0A7J6LDZ2"/>
<dbReference type="Proteomes" id="UP000591131">
    <property type="component" value="Unassembled WGS sequence"/>
</dbReference>
<name>A0A7J6LDZ2_PERCH</name>
<organism evidence="3 4">
    <name type="scientific">Perkinsus chesapeaki</name>
    <name type="common">Clam parasite</name>
    <name type="synonym">Perkinsus andrewsi</name>
    <dbReference type="NCBI Taxonomy" id="330153"/>
    <lineage>
        <taxon>Eukaryota</taxon>
        <taxon>Sar</taxon>
        <taxon>Alveolata</taxon>
        <taxon>Perkinsozoa</taxon>
        <taxon>Perkinsea</taxon>
        <taxon>Perkinsida</taxon>
        <taxon>Perkinsidae</taxon>
        <taxon>Perkinsus</taxon>
    </lineage>
</organism>
<feature type="region of interest" description="Disordered" evidence="1">
    <location>
        <begin position="243"/>
        <end position="262"/>
    </location>
</feature>
<keyword evidence="2" id="KW-0472">Membrane</keyword>
<dbReference type="EMBL" id="JAAPAO010000555">
    <property type="protein sequence ID" value="KAF4657190.1"/>
    <property type="molecule type" value="Genomic_DNA"/>
</dbReference>
<feature type="compositionally biased region" description="Basic and acidic residues" evidence="1">
    <location>
        <begin position="185"/>
        <end position="217"/>
    </location>
</feature>
<accession>A0A7J6LDZ2</accession>
<feature type="transmembrane region" description="Helical" evidence="2">
    <location>
        <begin position="361"/>
        <end position="381"/>
    </location>
</feature>
<gene>
    <name evidence="3" type="ORF">FOL47_008558</name>
</gene>
<feature type="compositionally biased region" description="Basic residues" evidence="1">
    <location>
        <begin position="251"/>
        <end position="262"/>
    </location>
</feature>
<evidence type="ECO:0000313" key="3">
    <source>
        <dbReference type="EMBL" id="KAF4657190.1"/>
    </source>
</evidence>
<sequence length="491" mass="56082">MTEFTRAVFSDDMTSGDIVKSLKSYYKKLAGLRSKSEPGPRVSVSSGFAGESEWLINYNDFILIVDDTERCSEDLFTRAAESFGVKPSMGGWSIDFRMWVVASLAVMTRIPRQEQMKFSYLIFSDSEAVMSTGRLRSMLKSLLIRWYTPTELEITERQEKLSKLTQNDESLVNLVKVYEKDSTLFEPRPRREDLPQTEESKEPSPEHPEIPQSDKAKHERLRHRIDELLDDLEGKSLACIADREVNQSPERKRRRRKRKKHVEKKYKVEDLLSRQDTAADLQTAVGMLGRPSADRTRNGSNFDQYRYAPSRPNRVNQDRAREFCEAFSRSLRSNFPLALIILVLSSIGFACIVIESGELKALFNMCAAFAFFGAFITLLFYCVMVSRQLQEGSSSGRVRAAVNLVRGVPWPEGPDFGTALWRTLKQLLGSDCRRQSADMAAVWGRSAHRSDSLYNKGRVLALRLEHQGLPHADRYLSNSRQSLGSREEEWS</sequence>
<proteinExistence type="predicted"/>
<keyword evidence="2" id="KW-0812">Transmembrane</keyword>
<keyword evidence="2" id="KW-1133">Transmembrane helix</keyword>
<evidence type="ECO:0000256" key="1">
    <source>
        <dbReference type="SAM" id="MobiDB-lite"/>
    </source>
</evidence>
<keyword evidence="4" id="KW-1185">Reference proteome</keyword>
<reference evidence="3 4" key="1">
    <citation type="submission" date="2020-04" db="EMBL/GenBank/DDBJ databases">
        <title>Perkinsus chesapeaki whole genome sequence.</title>
        <authorList>
            <person name="Bogema D.R."/>
        </authorList>
    </citation>
    <scope>NUCLEOTIDE SEQUENCE [LARGE SCALE GENOMIC DNA]</scope>
    <source>
        <strain evidence="3">ATCC PRA-425</strain>
    </source>
</reference>
<dbReference type="OrthoDB" id="10655460at2759"/>
<protein>
    <submittedName>
        <fullName evidence="3">Uncharacterized protein</fullName>
    </submittedName>
</protein>
<feature type="transmembrane region" description="Helical" evidence="2">
    <location>
        <begin position="335"/>
        <end position="354"/>
    </location>
</feature>
<feature type="region of interest" description="Disordered" evidence="1">
    <location>
        <begin position="185"/>
        <end position="219"/>
    </location>
</feature>
<evidence type="ECO:0000313" key="4">
    <source>
        <dbReference type="Proteomes" id="UP000591131"/>
    </source>
</evidence>
<evidence type="ECO:0000256" key="2">
    <source>
        <dbReference type="SAM" id="Phobius"/>
    </source>
</evidence>